<dbReference type="Gene3D" id="3.40.50.1820">
    <property type="entry name" value="alpha/beta hydrolase"/>
    <property type="match status" value="1"/>
</dbReference>
<evidence type="ECO:0000256" key="2">
    <source>
        <dbReference type="ARBA" id="ARBA00007534"/>
    </source>
</evidence>
<keyword evidence="7" id="KW-0378">Hydrolase</keyword>
<dbReference type="PANTHER" id="PTHR48250:SF2">
    <property type="entry name" value="CUTINASE"/>
    <property type="match status" value="1"/>
</dbReference>
<name>C6H9R4_AJECH</name>
<evidence type="ECO:0000256" key="1">
    <source>
        <dbReference type="ARBA" id="ARBA00004613"/>
    </source>
</evidence>
<evidence type="ECO:0000313" key="14">
    <source>
        <dbReference type="EMBL" id="EER43047.1"/>
    </source>
</evidence>
<evidence type="ECO:0000256" key="6">
    <source>
        <dbReference type="ARBA" id="ARBA00022729"/>
    </source>
</evidence>
<dbReference type="HOGENOM" id="CLU_652073_0_0_1"/>
<evidence type="ECO:0000256" key="7">
    <source>
        <dbReference type="ARBA" id="ARBA00022801"/>
    </source>
</evidence>
<dbReference type="SMART" id="SM01110">
    <property type="entry name" value="Cutinase"/>
    <property type="match status" value="1"/>
</dbReference>
<proteinExistence type="inferred from homology"/>
<dbReference type="EMBL" id="GG692421">
    <property type="protein sequence ID" value="EER43047.1"/>
    <property type="molecule type" value="Genomic_DNA"/>
</dbReference>
<feature type="disulfide bond" evidence="11">
    <location>
        <begin position="254"/>
        <end position="327"/>
    </location>
</feature>
<dbReference type="InterPro" id="IPR000675">
    <property type="entry name" value="Cutinase/axe"/>
</dbReference>
<dbReference type="eggNOG" id="ENOG502S3AW">
    <property type="taxonomic scope" value="Eukaryota"/>
</dbReference>
<organism evidence="14 15">
    <name type="scientific">Ajellomyces capsulatus (strain H143)</name>
    <name type="common">Darling's disease fungus</name>
    <name type="synonym">Histoplasma capsulatum</name>
    <dbReference type="NCBI Taxonomy" id="544712"/>
    <lineage>
        <taxon>Eukaryota</taxon>
        <taxon>Fungi</taxon>
        <taxon>Dikarya</taxon>
        <taxon>Ascomycota</taxon>
        <taxon>Pezizomycotina</taxon>
        <taxon>Eurotiomycetes</taxon>
        <taxon>Eurotiomycetidae</taxon>
        <taxon>Onygenales</taxon>
        <taxon>Ajellomycetaceae</taxon>
        <taxon>Histoplasma</taxon>
    </lineage>
</organism>
<dbReference type="GO" id="GO:0016052">
    <property type="term" value="P:carbohydrate catabolic process"/>
    <property type="evidence" value="ECO:0007669"/>
    <property type="project" value="TreeGrafter"/>
</dbReference>
<evidence type="ECO:0000256" key="4">
    <source>
        <dbReference type="ARBA" id="ARBA00022487"/>
    </source>
</evidence>
<feature type="disulfide bond" evidence="11">
    <location>
        <begin position="383"/>
        <end position="390"/>
    </location>
</feature>
<dbReference type="EC" id="3.1.1.74" evidence="3"/>
<feature type="region of interest" description="Disordered" evidence="12">
    <location>
        <begin position="1"/>
        <end position="20"/>
    </location>
</feature>
<feature type="active site" evidence="10">
    <location>
        <position position="387"/>
    </location>
</feature>
<dbReference type="InterPro" id="IPR029058">
    <property type="entry name" value="AB_hydrolase_fold"/>
</dbReference>
<dbReference type="STRING" id="544712.C6H9R4"/>
<dbReference type="GO" id="GO:0050525">
    <property type="term" value="F:cutinase activity"/>
    <property type="evidence" value="ECO:0007669"/>
    <property type="project" value="UniProtKB-EC"/>
</dbReference>
<comment type="similarity">
    <text evidence="2">Belongs to the cutinase family.</text>
</comment>
<dbReference type="VEuPathDB" id="FungiDB:HCDG_02945"/>
<evidence type="ECO:0000256" key="5">
    <source>
        <dbReference type="ARBA" id="ARBA00022525"/>
    </source>
</evidence>
<protein>
    <recommendedName>
        <fullName evidence="3">cutinase</fullName>
        <ecNumber evidence="3">3.1.1.74</ecNumber>
    </recommendedName>
</protein>
<evidence type="ECO:0000256" key="8">
    <source>
        <dbReference type="ARBA" id="ARBA00023157"/>
    </source>
</evidence>
<dbReference type="InterPro" id="IPR011150">
    <property type="entry name" value="Cutinase_monf"/>
</dbReference>
<dbReference type="SUPFAM" id="SSF53474">
    <property type="entry name" value="alpha/beta-Hydrolases"/>
    <property type="match status" value="1"/>
</dbReference>
<sequence length="421" mass="45217">MADLIYNRKRKRTPTRPDSAVKSRGHIQELDMEMLHDTRALSPVLLRSGKLKTALSARAVDSSAPDTLEETAAGVLRDEQRLQRRASLNAKFFRPHSQSINIAPILLDGECFDLRAQSCLLGVDDFLRFSSLIGLTGLNPPSPICPPDEFLAAPKSHRPRRSTFFFSPTIIFQGCFPGLLVTVLIARMQGSQGNGGLISASTLPTAISPELGRKDSIERRGVIPGWDWLDDLFGKSKPKGGQTTENGVKKFKGCQPLTLIFARGTDEIGNMGEIVGPSLTTALRTLLKGKVTVQGVDYPASLLGNLDFGEDGGKTMVDLVNQSLSQCPNSKVVLAGYSQGASVIHNASMDLRDAQIARVVLFGDPLRGLPLVAIAEDKVMEICAKGDPICRGGLDISAHLSYAADANSAASFLAEAVTGKH</sequence>
<dbReference type="AlphaFoldDB" id="C6H9R4"/>
<evidence type="ECO:0000256" key="3">
    <source>
        <dbReference type="ARBA" id="ARBA00013095"/>
    </source>
</evidence>
<dbReference type="OrthoDB" id="3225429at2759"/>
<evidence type="ECO:0000256" key="11">
    <source>
        <dbReference type="PIRSR" id="PIRSR611150-2"/>
    </source>
</evidence>
<dbReference type="PROSITE" id="PS00931">
    <property type="entry name" value="CUTINASE_2"/>
    <property type="match status" value="1"/>
</dbReference>
<feature type="active site" description="Nucleophile" evidence="10">
    <location>
        <position position="338"/>
    </location>
</feature>
<evidence type="ECO:0000256" key="10">
    <source>
        <dbReference type="PIRSR" id="PIRSR611150-1"/>
    </source>
</evidence>
<keyword evidence="4" id="KW-0719">Serine esterase</keyword>
<dbReference type="PANTHER" id="PTHR48250">
    <property type="entry name" value="CUTINASE 2-RELATED"/>
    <property type="match status" value="1"/>
</dbReference>
<keyword evidence="5" id="KW-0964">Secreted</keyword>
<evidence type="ECO:0000256" key="13">
    <source>
        <dbReference type="SAM" id="Phobius"/>
    </source>
</evidence>
<accession>C6H9R4</accession>
<dbReference type="InterPro" id="IPR043579">
    <property type="entry name" value="CUTINASE_2"/>
</dbReference>
<keyword evidence="6" id="KW-0732">Signal</keyword>
<comment type="subcellular location">
    <subcellularLocation>
        <location evidence="1">Secreted</location>
    </subcellularLocation>
</comment>
<dbReference type="Proteomes" id="UP000002624">
    <property type="component" value="Unassembled WGS sequence"/>
</dbReference>
<reference evidence="15" key="1">
    <citation type="submission" date="2009-05" db="EMBL/GenBank/DDBJ databases">
        <title>The genome sequence of Ajellomyces capsulatus strain H143.</title>
        <authorList>
            <person name="Champion M."/>
            <person name="Cuomo C.A."/>
            <person name="Ma L.-J."/>
            <person name="Henn M.R."/>
            <person name="Sil A."/>
            <person name="Goldman B."/>
            <person name="Young S.K."/>
            <person name="Kodira C.D."/>
            <person name="Zeng Q."/>
            <person name="Koehrsen M."/>
            <person name="Alvarado L."/>
            <person name="Berlin A.M."/>
            <person name="Borenstein D."/>
            <person name="Chen Z."/>
            <person name="Engels R."/>
            <person name="Freedman E."/>
            <person name="Gellesch M."/>
            <person name="Goldberg J."/>
            <person name="Griggs A."/>
            <person name="Gujja S."/>
            <person name="Heiman D.I."/>
            <person name="Hepburn T.A."/>
            <person name="Howarth C."/>
            <person name="Jen D."/>
            <person name="Larson L."/>
            <person name="Lewis B."/>
            <person name="Mehta T."/>
            <person name="Park D."/>
            <person name="Pearson M."/>
            <person name="Roberts A."/>
            <person name="Saif S."/>
            <person name="Shea T.D."/>
            <person name="Shenoy N."/>
            <person name="Sisk P."/>
            <person name="Stolte C."/>
            <person name="Sykes S."/>
            <person name="Walk T."/>
            <person name="White J."/>
            <person name="Yandava C."/>
            <person name="Klein B."/>
            <person name="McEwen J.G."/>
            <person name="Puccia R."/>
            <person name="Goldman G.H."/>
            <person name="Felipe M.S."/>
            <person name="Nino-Vega G."/>
            <person name="San-Blas G."/>
            <person name="Taylor J.W."/>
            <person name="Mendoza L."/>
            <person name="Galagan J.E."/>
            <person name="Nusbaum C."/>
            <person name="Birren B.W."/>
        </authorList>
    </citation>
    <scope>NUCLEOTIDE SEQUENCE [LARGE SCALE GENOMIC DNA]</scope>
    <source>
        <strain evidence="15">H143</strain>
    </source>
</reference>
<feature type="transmembrane region" description="Helical" evidence="13">
    <location>
        <begin position="164"/>
        <end position="186"/>
    </location>
</feature>
<comment type="catalytic activity">
    <reaction evidence="9">
        <text>cutin + H2O = cutin monomers.</text>
        <dbReference type="EC" id="3.1.1.74"/>
    </reaction>
</comment>
<evidence type="ECO:0000256" key="9">
    <source>
        <dbReference type="ARBA" id="ARBA00034045"/>
    </source>
</evidence>
<dbReference type="GO" id="GO:0005576">
    <property type="term" value="C:extracellular region"/>
    <property type="evidence" value="ECO:0007669"/>
    <property type="project" value="UniProtKB-SubCell"/>
</dbReference>
<gene>
    <name evidence="14" type="ORF">HCDG_02945</name>
</gene>
<feature type="active site" description="Proton donor/acceptor" evidence="10">
    <location>
        <position position="399"/>
    </location>
</feature>
<keyword evidence="13" id="KW-1133">Transmembrane helix</keyword>
<keyword evidence="8 11" id="KW-1015">Disulfide bond</keyword>
<keyword evidence="13" id="KW-0472">Membrane</keyword>
<evidence type="ECO:0000256" key="12">
    <source>
        <dbReference type="SAM" id="MobiDB-lite"/>
    </source>
</evidence>
<dbReference type="ESTHER" id="ajech-c6h9r4">
    <property type="family name" value="Cutinase"/>
</dbReference>
<keyword evidence="13" id="KW-0812">Transmembrane</keyword>
<dbReference type="Pfam" id="PF01083">
    <property type="entry name" value="Cutinase"/>
    <property type="match status" value="1"/>
</dbReference>
<evidence type="ECO:0000313" key="15">
    <source>
        <dbReference type="Proteomes" id="UP000002624"/>
    </source>
</evidence>